<dbReference type="Proteomes" id="UP001059912">
    <property type="component" value="Chromosome 1"/>
</dbReference>
<reference evidence="6" key="1">
    <citation type="submission" date="2020-03" db="EMBL/GenBank/DDBJ databases">
        <title>Five strains of Vibrio campbellii isolated from Mariana Trench.</title>
        <authorList>
            <person name="Liang J."/>
            <person name="Zhang X.-H."/>
        </authorList>
    </citation>
    <scope>NUCLEOTIDE SEQUENCE</scope>
    <source>
        <strain evidence="6">LJC013</strain>
    </source>
</reference>
<keyword evidence="2 5" id="KW-0812">Transmembrane</keyword>
<evidence type="ECO:0000313" key="6">
    <source>
        <dbReference type="EMBL" id="UTZ32799.1"/>
    </source>
</evidence>
<organism evidence="6 7">
    <name type="scientific">Vibrio campbellii</name>
    <dbReference type="NCBI Taxonomy" id="680"/>
    <lineage>
        <taxon>Bacteria</taxon>
        <taxon>Pseudomonadati</taxon>
        <taxon>Pseudomonadota</taxon>
        <taxon>Gammaproteobacteria</taxon>
        <taxon>Vibrionales</taxon>
        <taxon>Vibrionaceae</taxon>
        <taxon>Vibrio</taxon>
    </lineage>
</organism>
<feature type="transmembrane region" description="Helical" evidence="5">
    <location>
        <begin position="6"/>
        <end position="23"/>
    </location>
</feature>
<proteinExistence type="predicted"/>
<evidence type="ECO:0000256" key="1">
    <source>
        <dbReference type="ARBA" id="ARBA00004141"/>
    </source>
</evidence>
<evidence type="ECO:0000256" key="5">
    <source>
        <dbReference type="SAM" id="Phobius"/>
    </source>
</evidence>
<feature type="transmembrane region" description="Helical" evidence="5">
    <location>
        <begin position="35"/>
        <end position="58"/>
    </location>
</feature>
<evidence type="ECO:0000256" key="3">
    <source>
        <dbReference type="ARBA" id="ARBA00022989"/>
    </source>
</evidence>
<name>A0ABY5IFH1_9VIBR</name>
<sequence length="114" mass="12779">MTQLYIVMYICIFVSFLVSRPKHTDIERPFRVPGGKFGMMLVAALGLMSCLVTIFVSFDVPAGISAQTGAYVLILGFIAFSLSAIGAVMYRNRKRRRQGQLIEVMVNEFIPLIR</sequence>
<dbReference type="InterPro" id="IPR002293">
    <property type="entry name" value="AA/rel_permease1"/>
</dbReference>
<evidence type="ECO:0000313" key="7">
    <source>
        <dbReference type="Proteomes" id="UP001059912"/>
    </source>
</evidence>
<accession>A0ABY5IFH1</accession>
<dbReference type="Pfam" id="PF13520">
    <property type="entry name" value="AA_permease_2"/>
    <property type="match status" value="1"/>
</dbReference>
<evidence type="ECO:0000256" key="2">
    <source>
        <dbReference type="ARBA" id="ARBA00022692"/>
    </source>
</evidence>
<protein>
    <submittedName>
        <fullName evidence="6">Uncharacterized protein</fullName>
    </submittedName>
</protein>
<dbReference type="EMBL" id="CP050470">
    <property type="protein sequence ID" value="UTZ32799.1"/>
    <property type="molecule type" value="Genomic_DNA"/>
</dbReference>
<keyword evidence="4 5" id="KW-0472">Membrane</keyword>
<evidence type="ECO:0000256" key="4">
    <source>
        <dbReference type="ARBA" id="ARBA00023136"/>
    </source>
</evidence>
<comment type="subcellular location">
    <subcellularLocation>
        <location evidence="1">Membrane</location>
        <topology evidence="1">Multi-pass membrane protein</topology>
    </subcellularLocation>
</comment>
<keyword evidence="3 5" id="KW-1133">Transmembrane helix</keyword>
<gene>
    <name evidence="6" type="ORF">HB762_04160</name>
</gene>
<keyword evidence="7" id="KW-1185">Reference proteome</keyword>
<feature type="transmembrane region" description="Helical" evidence="5">
    <location>
        <begin position="70"/>
        <end position="90"/>
    </location>
</feature>